<accession>A0AAY5EFQ4</accession>
<evidence type="ECO:0000313" key="8">
    <source>
        <dbReference type="Proteomes" id="UP000314983"/>
    </source>
</evidence>
<evidence type="ECO:0000256" key="5">
    <source>
        <dbReference type="PIRNR" id="PIRNR039099"/>
    </source>
</evidence>
<evidence type="ECO:0000256" key="1">
    <source>
        <dbReference type="ARBA" id="ARBA00005032"/>
    </source>
</evidence>
<reference evidence="7" key="2">
    <citation type="submission" date="2025-08" db="UniProtKB">
        <authorList>
            <consortium name="Ensembl"/>
        </authorList>
    </citation>
    <scope>IDENTIFICATION</scope>
</reference>
<comment type="pathway">
    <text evidence="1 5">Protein modification; protein neddylation.</text>
</comment>
<keyword evidence="4 5" id="KW-0833">Ubl conjugation pathway</keyword>
<name>A0AAY5EFQ4_ELEEL</name>
<dbReference type="GO" id="GO:0045116">
    <property type="term" value="P:protein neddylation"/>
    <property type="evidence" value="ECO:0007669"/>
    <property type="project" value="UniProtKB-UniRule"/>
</dbReference>
<dbReference type="Pfam" id="PF00899">
    <property type="entry name" value="ThiF"/>
    <property type="match status" value="1"/>
</dbReference>
<evidence type="ECO:0000313" key="7">
    <source>
        <dbReference type="Ensembl" id="ENSEEEP00000055810.1"/>
    </source>
</evidence>
<protein>
    <recommendedName>
        <fullName evidence="3 5">NEDD8-activating enzyme E1 regulatory subunit</fullName>
    </recommendedName>
</protein>
<reference evidence="7" key="3">
    <citation type="submission" date="2025-09" db="UniProtKB">
        <authorList>
            <consortium name="Ensembl"/>
        </authorList>
    </citation>
    <scope>IDENTIFICATION</scope>
</reference>
<dbReference type="InterPro" id="IPR030667">
    <property type="entry name" value="APP-BP1"/>
</dbReference>
<feature type="domain" description="THIF-type NAD/FAD binding fold" evidence="6">
    <location>
        <begin position="14"/>
        <end position="83"/>
    </location>
</feature>
<dbReference type="Proteomes" id="UP000314983">
    <property type="component" value="Chromosome 21"/>
</dbReference>
<dbReference type="PANTHER" id="PTHR10953:SF29">
    <property type="entry name" value="NEDD8-ACTIVATING ENZYME E1 REGULATORY SUBUNIT"/>
    <property type="match status" value="1"/>
</dbReference>
<proteinExistence type="inferred from homology"/>
<evidence type="ECO:0000256" key="2">
    <source>
        <dbReference type="ARBA" id="ARBA00006868"/>
    </source>
</evidence>
<dbReference type="InterPro" id="IPR000594">
    <property type="entry name" value="ThiF_NAD_FAD-bd"/>
</dbReference>
<reference evidence="7 8" key="1">
    <citation type="submission" date="2020-05" db="EMBL/GenBank/DDBJ databases">
        <title>Electrophorus electricus (electric eel) genome, fEleEle1, primary haplotype.</title>
        <authorList>
            <person name="Myers G."/>
            <person name="Meyer A."/>
            <person name="Fedrigo O."/>
            <person name="Formenti G."/>
            <person name="Rhie A."/>
            <person name="Tracey A."/>
            <person name="Sims Y."/>
            <person name="Jarvis E.D."/>
        </authorList>
    </citation>
    <scope>NUCLEOTIDE SEQUENCE [LARGE SCALE GENOMIC DNA]</scope>
</reference>
<keyword evidence="8" id="KW-1185">Reference proteome</keyword>
<dbReference type="InterPro" id="IPR045886">
    <property type="entry name" value="ThiF/MoeB/HesA"/>
</dbReference>
<dbReference type="SUPFAM" id="SSF69572">
    <property type="entry name" value="Activating enzymes of the ubiquitin-like proteins"/>
    <property type="match status" value="1"/>
</dbReference>
<dbReference type="InterPro" id="IPR035985">
    <property type="entry name" value="Ubiquitin-activating_enz"/>
</dbReference>
<dbReference type="GeneTree" id="ENSGT00550000074901"/>
<dbReference type="Ensembl" id="ENSEEET00000055327.1">
    <property type="protein sequence ID" value="ENSEEEP00000055810.1"/>
    <property type="gene ID" value="ENSEEEG00000012511.2"/>
</dbReference>
<sequence length="479" mass="53977">MTMADHKTNKDQRYDRQLRLWGDHGQEALENAHVCLVNAAASGTEILKNLVLPGIGAFTIVDGHRVSGEDVGNNFFLRAQQLGSGGTSTGNLLVTSTCLRLGSVLWNAAVPFLVCRTYGLVGYMRLVVREHTVVESHPDNALEDLRLDQPFPELTNHITSYDLDNMEKKDHSHTPWVIIVAKYLQKWCREVTNYKEKEAFRQLLREGIRKNENGTPEEEENFDEAIKNVNTALNPSKIPTAVEDLFNAEQCENITSQSPAFWVMVRAVRDFVQAEGRGSLPVRGTIPDMIADSDKFISLQNVYRERALQDAAAVSRHVESHLQAVGKVCKNAAFLRVVHCRALVEEYGVDTVHKDEITSCMDNPDSEMVLYLMLRSVDCFYQQHSRYPGVYNYQVEDDIVRLKLCVHSLLQEYGLTVNVKDDYVHEFCRYGAAEPHTVAAFMGGAAAQEAIKLITHQFVPFNNTFIYNAMAQTSATFQL</sequence>
<evidence type="ECO:0000259" key="6">
    <source>
        <dbReference type="Pfam" id="PF00899"/>
    </source>
</evidence>
<evidence type="ECO:0000256" key="4">
    <source>
        <dbReference type="ARBA" id="ARBA00022786"/>
    </source>
</evidence>
<dbReference type="AlphaFoldDB" id="A0AAY5EFQ4"/>
<dbReference type="GO" id="GO:0005737">
    <property type="term" value="C:cytoplasm"/>
    <property type="evidence" value="ECO:0007669"/>
    <property type="project" value="TreeGrafter"/>
</dbReference>
<dbReference type="PANTHER" id="PTHR10953">
    <property type="entry name" value="UBIQUITIN-ACTIVATING ENZYME E1"/>
    <property type="match status" value="1"/>
</dbReference>
<comment type="function">
    <text evidence="5">Regulatory subunit of the dimeric UBA3-NAE1 E1 enzyme. E1 activates NEDD8 by first adenylating its C-terminal glycine residue with ATP, thereafter linking this residue to the side chain of the catalytic cysteine, yielding a NEDD8-UBA3 thioester and free AMP. E1 finally transfers NEDD8 to the catalytic cysteine of UBE2M.</text>
</comment>
<organism evidence="7 8">
    <name type="scientific">Electrophorus electricus</name>
    <name type="common">Electric eel</name>
    <name type="synonym">Gymnotus electricus</name>
    <dbReference type="NCBI Taxonomy" id="8005"/>
    <lineage>
        <taxon>Eukaryota</taxon>
        <taxon>Metazoa</taxon>
        <taxon>Chordata</taxon>
        <taxon>Craniata</taxon>
        <taxon>Vertebrata</taxon>
        <taxon>Euteleostomi</taxon>
        <taxon>Actinopterygii</taxon>
        <taxon>Neopterygii</taxon>
        <taxon>Teleostei</taxon>
        <taxon>Ostariophysi</taxon>
        <taxon>Gymnotiformes</taxon>
        <taxon>Gymnotoidei</taxon>
        <taxon>Gymnotidae</taxon>
        <taxon>Electrophorus</taxon>
    </lineage>
</organism>
<dbReference type="CDD" id="cd01493">
    <property type="entry name" value="APPBP1_RUB"/>
    <property type="match status" value="1"/>
</dbReference>
<dbReference type="GO" id="GO:0019781">
    <property type="term" value="F:NEDD8 activating enzyme activity"/>
    <property type="evidence" value="ECO:0007669"/>
    <property type="project" value="UniProtKB-UniRule"/>
</dbReference>
<dbReference type="FunFam" id="3.40.50.720:FF:000174">
    <property type="entry name" value="NEDD8-activating enzyme E1 regulatory subunit"/>
    <property type="match status" value="1"/>
</dbReference>
<dbReference type="Gene3D" id="3.40.50.720">
    <property type="entry name" value="NAD(P)-binding Rossmann-like Domain"/>
    <property type="match status" value="3"/>
</dbReference>
<dbReference type="PIRSF" id="PIRSF039099">
    <property type="entry name" value="APP-BP1"/>
    <property type="match status" value="1"/>
</dbReference>
<evidence type="ECO:0000256" key="3">
    <source>
        <dbReference type="ARBA" id="ARBA00015407"/>
    </source>
</evidence>
<gene>
    <name evidence="7" type="primary">NAE1</name>
</gene>
<comment type="similarity">
    <text evidence="2 5">Belongs to the ubiquitin-activating E1 family. ULA1 subfamily.</text>
</comment>